<dbReference type="Proteomes" id="UP000647491">
    <property type="component" value="Unassembled WGS sequence"/>
</dbReference>
<evidence type="ECO:0000259" key="5">
    <source>
        <dbReference type="SMART" id="SM00635"/>
    </source>
</evidence>
<dbReference type="InterPro" id="IPR003343">
    <property type="entry name" value="Big_2"/>
</dbReference>
<reference evidence="6 7" key="1">
    <citation type="submission" date="2020-08" db="EMBL/GenBank/DDBJ databases">
        <title>Genome public.</title>
        <authorList>
            <person name="Liu C."/>
            <person name="Sun Q."/>
        </authorList>
    </citation>
    <scope>NUCLEOTIDE SEQUENCE [LARGE SCALE GENOMIC DNA]</scope>
    <source>
        <strain evidence="6 7">BX10</strain>
    </source>
</reference>
<dbReference type="SMART" id="SM00635">
    <property type="entry name" value="BID_2"/>
    <property type="match status" value="2"/>
</dbReference>
<evidence type="ECO:0000313" key="7">
    <source>
        <dbReference type="Proteomes" id="UP000647491"/>
    </source>
</evidence>
<feature type="chain" id="PRO_5046307608" evidence="4">
    <location>
        <begin position="28"/>
        <end position="659"/>
    </location>
</feature>
<proteinExistence type="predicted"/>
<gene>
    <name evidence="6" type="ORF">H8708_11890</name>
</gene>
<evidence type="ECO:0000256" key="1">
    <source>
        <dbReference type="ARBA" id="ARBA00022737"/>
    </source>
</evidence>
<keyword evidence="4" id="KW-0732">Signal</keyword>
<feature type="region of interest" description="Disordered" evidence="3">
    <location>
        <begin position="522"/>
        <end position="541"/>
    </location>
</feature>
<dbReference type="RefSeq" id="WP_262427970.1">
    <property type="nucleotide sequence ID" value="NZ_JACRTJ010000025.1"/>
</dbReference>
<dbReference type="EMBL" id="JACRTJ010000025">
    <property type="protein sequence ID" value="MBC8599918.1"/>
    <property type="molecule type" value="Genomic_DNA"/>
</dbReference>
<feature type="repeat" description="Cell wall-binding" evidence="2">
    <location>
        <begin position="615"/>
        <end position="634"/>
    </location>
</feature>
<keyword evidence="1" id="KW-0677">Repeat</keyword>
<evidence type="ECO:0000256" key="2">
    <source>
        <dbReference type="PROSITE-ProRule" id="PRU00591"/>
    </source>
</evidence>
<dbReference type="Gene3D" id="2.10.270.10">
    <property type="entry name" value="Cholin Binding"/>
    <property type="match status" value="1"/>
</dbReference>
<dbReference type="Pfam" id="PF02368">
    <property type="entry name" value="Big_2"/>
    <property type="match status" value="2"/>
</dbReference>
<protein>
    <submittedName>
        <fullName evidence="6">Ig-like domain-containing protein</fullName>
    </submittedName>
</protein>
<feature type="signal peptide" evidence="4">
    <location>
        <begin position="1"/>
        <end position="27"/>
    </location>
</feature>
<keyword evidence="7" id="KW-1185">Reference proteome</keyword>
<dbReference type="SUPFAM" id="SSF49373">
    <property type="entry name" value="Invasin/intimin cell-adhesion fragments"/>
    <property type="match status" value="2"/>
</dbReference>
<sequence length="659" mass="70895">MHMKTKWLKRLTAAALSIGMAFAPAVAGSGLTYADVKAPERDGRIMAASGSEATPGDATPSNVSVNFTEESKTVTFGDEFTVRVVTSPANAEVKWGYENEDVIAFADPAENYDPQVSHGEMTYKAVGAGSSEIYVKIYDPAYEDLESAEDVLKVTVNKLKLELETSSLSLEVSKQQKLPLTTKVPAGTILNWSSDKESVAKVDQSGNVTAVAEGTATITVSADHCEPASCTVTVGKTPEPAITELKLEPSELLLTKGSKGTLKVTNAPENTELKWASADPEVAAVENGVVTALAAGETRITVSGENCKEASAVVTVTEETGAVLEGDSEVTVSVNKAAVEVFRENLPDSVTAQQLADAKNAAVESALNSVKNNTAVLEPAEGLKEAVNVKLPEGYKGVSRVDSELKDMEMIAEMADGKLVVRPSRLVYDASVAMDVFDENGNLKTPNRKVVNSELDGYITFRLAVPKTVTEKYAQIVHKSAGYSDSSISNLEIQNKGKDNAYISVKVRHFSEFDVTFTNSRVSTGSSGSSGGSGGSRSYKAPTEGTWVKDAAGWWYKFPNHTWPANCWTQLTWNGVSQWYRFNEAGYMVAGWYLDTDGNWYFLHNVSDGTQGHMYTGWHQIEGKWYYFRENAGGPVGSLVVNGTTPDGYTVDASGAWIQ</sequence>
<evidence type="ECO:0000256" key="3">
    <source>
        <dbReference type="SAM" id="MobiDB-lite"/>
    </source>
</evidence>
<dbReference type="SUPFAM" id="SSF69360">
    <property type="entry name" value="Cell wall binding repeat"/>
    <property type="match status" value="1"/>
</dbReference>
<dbReference type="InterPro" id="IPR018337">
    <property type="entry name" value="Cell_wall/Cho-bd_repeat"/>
</dbReference>
<feature type="domain" description="BIG2" evidence="5">
    <location>
        <begin position="241"/>
        <end position="314"/>
    </location>
</feature>
<organism evidence="6 7">
    <name type="scientific">Enterocloster hominis</name>
    <name type="common">ex Liu et al. 2021</name>
    <dbReference type="NCBI Taxonomy" id="2763663"/>
    <lineage>
        <taxon>Bacteria</taxon>
        <taxon>Bacillati</taxon>
        <taxon>Bacillota</taxon>
        <taxon>Clostridia</taxon>
        <taxon>Lachnospirales</taxon>
        <taxon>Lachnospiraceae</taxon>
        <taxon>Enterocloster</taxon>
    </lineage>
</organism>
<comment type="caution">
    <text evidence="6">The sequence shown here is derived from an EMBL/GenBank/DDBJ whole genome shotgun (WGS) entry which is preliminary data.</text>
</comment>
<dbReference type="InterPro" id="IPR008964">
    <property type="entry name" value="Invasin/intimin_cell_adhesion"/>
</dbReference>
<accession>A0ABR7NUX0</accession>
<evidence type="ECO:0000313" key="6">
    <source>
        <dbReference type="EMBL" id="MBC8599918.1"/>
    </source>
</evidence>
<dbReference type="PROSITE" id="PS51170">
    <property type="entry name" value="CW"/>
    <property type="match status" value="1"/>
</dbReference>
<dbReference type="Gene3D" id="2.60.40.1080">
    <property type="match status" value="2"/>
</dbReference>
<name>A0ABR7NUX0_9FIRM</name>
<feature type="domain" description="BIG2" evidence="5">
    <location>
        <begin position="155"/>
        <end position="232"/>
    </location>
</feature>
<evidence type="ECO:0000256" key="4">
    <source>
        <dbReference type="SAM" id="SignalP"/>
    </source>
</evidence>